<dbReference type="Gene3D" id="3.40.50.850">
    <property type="entry name" value="Isochorismatase-like"/>
    <property type="match status" value="1"/>
</dbReference>
<evidence type="ECO:0000313" key="5">
    <source>
        <dbReference type="Proteomes" id="UP000050497"/>
    </source>
</evidence>
<reference evidence="4 6" key="2">
    <citation type="submission" date="2016-08" db="EMBL/GenBank/DDBJ databases">
        <authorList>
            <person name="Varghese N."/>
            <person name="Submissions Spin"/>
        </authorList>
    </citation>
    <scope>NUCLEOTIDE SEQUENCE [LARGE SCALE GENOMIC DNA]</scope>
    <source>
        <strain evidence="4 6">HL-109</strain>
    </source>
</reference>
<evidence type="ECO:0000256" key="1">
    <source>
        <dbReference type="ARBA" id="ARBA00022801"/>
    </source>
</evidence>
<dbReference type="SUPFAM" id="SSF52499">
    <property type="entry name" value="Isochorismatase-like hydrolases"/>
    <property type="match status" value="1"/>
</dbReference>
<keyword evidence="1" id="KW-0378">Hydrolase</keyword>
<dbReference type="EMBL" id="LJSX01000003">
    <property type="protein sequence ID" value="KPQ12271.1"/>
    <property type="molecule type" value="Genomic_DNA"/>
</dbReference>
<evidence type="ECO:0000313" key="4">
    <source>
        <dbReference type="EMBL" id="SCC78984.1"/>
    </source>
</evidence>
<dbReference type="PANTHER" id="PTHR43540">
    <property type="entry name" value="PEROXYUREIDOACRYLATE/UREIDOACRYLATE AMIDOHYDROLASE-RELATED"/>
    <property type="match status" value="1"/>
</dbReference>
<reference evidence="3 5" key="1">
    <citation type="submission" date="2015-09" db="EMBL/GenBank/DDBJ databases">
        <title>Identification and resolution of microdiversity through metagenomic sequencing of parallel consortia.</title>
        <authorList>
            <person name="Nelson W.C."/>
            <person name="Romine M.F."/>
            <person name="Lindemann S.R."/>
        </authorList>
    </citation>
    <scope>NUCLEOTIDE SEQUENCE [LARGE SCALE GENOMIC DNA]</scope>
    <source>
        <strain evidence="3">HL-109</strain>
    </source>
</reference>
<evidence type="ECO:0000313" key="3">
    <source>
        <dbReference type="EMBL" id="KPQ12271.1"/>
    </source>
</evidence>
<dbReference type="GO" id="GO:0016787">
    <property type="term" value="F:hydrolase activity"/>
    <property type="evidence" value="ECO:0007669"/>
    <property type="project" value="UniProtKB-KW"/>
</dbReference>
<keyword evidence="6" id="KW-1185">Reference proteome</keyword>
<sequence>MQDETNHSWDPFLTERDKAVFKASGFGATGGFGKRPAILVIDINYAFTGERREPILESIRHWSNSCGEDAWDALPHVQKLLDAGRSKGLPVIYTTGVRRPDGWDGGSWLWKNSRGGERKQTRDTQARDGNEINALIAPQPQDIMVYKQKPSGFAGTPLLSYLTLLRADSVIVVGTTTSGCVRATVIDAFSNNFRVAVMEEGCFDRSQASHAINLCDMHAKYADVVSTRTTLDFIEGLPDGLFARTAPQVTQAAE</sequence>
<dbReference type="PANTHER" id="PTHR43540:SF1">
    <property type="entry name" value="ISOCHORISMATASE HYDROLASE"/>
    <property type="match status" value="1"/>
</dbReference>
<protein>
    <submittedName>
        <fullName evidence="3 4">Amidase</fullName>
    </submittedName>
</protein>
<dbReference type="RefSeq" id="WP_074443555.1">
    <property type="nucleotide sequence ID" value="NZ_FMBM01000001.1"/>
</dbReference>
<dbReference type="Pfam" id="PF00857">
    <property type="entry name" value="Isochorismatase"/>
    <property type="match status" value="1"/>
</dbReference>
<evidence type="ECO:0000259" key="2">
    <source>
        <dbReference type="Pfam" id="PF00857"/>
    </source>
</evidence>
<gene>
    <name evidence="4" type="ORF">GA0071312_0603</name>
    <name evidence="3" type="ORF">HLUCCO17_03635</name>
</gene>
<dbReference type="EMBL" id="FMBM01000001">
    <property type="protein sequence ID" value="SCC78984.1"/>
    <property type="molecule type" value="Genomic_DNA"/>
</dbReference>
<name>A0A0P7Y5D6_9HYPH</name>
<dbReference type="InterPro" id="IPR036380">
    <property type="entry name" value="Isochorismatase-like_sf"/>
</dbReference>
<dbReference type="STRING" id="1653334.GA0071312_0603"/>
<proteinExistence type="predicted"/>
<feature type="domain" description="Isochorismatase-like" evidence="2">
    <location>
        <begin position="37"/>
        <end position="228"/>
    </location>
</feature>
<dbReference type="Proteomes" id="UP000182800">
    <property type="component" value="Unassembled WGS sequence"/>
</dbReference>
<accession>A0A0P7Y5D6</accession>
<comment type="caution">
    <text evidence="3">The sequence shown here is derived from an EMBL/GenBank/DDBJ whole genome shotgun (WGS) entry which is preliminary data.</text>
</comment>
<dbReference type="PATRIC" id="fig|1653334.4.peg.3337"/>
<organism evidence="3 5">
    <name type="scientific">Saliniramus fredricksonii</name>
    <dbReference type="NCBI Taxonomy" id="1653334"/>
    <lineage>
        <taxon>Bacteria</taxon>
        <taxon>Pseudomonadati</taxon>
        <taxon>Pseudomonadota</taxon>
        <taxon>Alphaproteobacteria</taxon>
        <taxon>Hyphomicrobiales</taxon>
        <taxon>Salinarimonadaceae</taxon>
        <taxon>Saliniramus</taxon>
    </lineage>
</organism>
<dbReference type="InterPro" id="IPR000868">
    <property type="entry name" value="Isochorismatase-like_dom"/>
</dbReference>
<evidence type="ECO:0000313" key="6">
    <source>
        <dbReference type="Proteomes" id="UP000182800"/>
    </source>
</evidence>
<dbReference type="InterPro" id="IPR050272">
    <property type="entry name" value="Isochorismatase-like_hydrls"/>
</dbReference>
<dbReference type="OrthoDB" id="7500697at2"/>
<dbReference type="Proteomes" id="UP000050497">
    <property type="component" value="Unassembled WGS sequence"/>
</dbReference>
<dbReference type="AlphaFoldDB" id="A0A0P7Y5D6"/>